<dbReference type="GO" id="GO:0120536">
    <property type="term" value="F:heptaprenylglyceryl phosphate synthase activity"/>
    <property type="evidence" value="ECO:0007669"/>
    <property type="project" value="UniProtKB-ARBA"/>
</dbReference>
<evidence type="ECO:0000313" key="10">
    <source>
        <dbReference type="EMBL" id="AEA46378.1"/>
    </source>
</evidence>
<keyword evidence="7 9" id="KW-1208">Phospholipid metabolism</keyword>
<feature type="binding site" evidence="9">
    <location>
        <position position="43"/>
    </location>
    <ligand>
        <name>Mg(2+)</name>
        <dbReference type="ChEBI" id="CHEBI:18420"/>
    </ligand>
</feature>
<dbReference type="Proteomes" id="UP000008136">
    <property type="component" value="Chromosome"/>
</dbReference>
<evidence type="ECO:0000256" key="1">
    <source>
        <dbReference type="ARBA" id="ARBA00022516"/>
    </source>
</evidence>
<dbReference type="AlphaFoldDB" id="F2KPE7"/>
<evidence type="ECO:0000256" key="7">
    <source>
        <dbReference type="ARBA" id="ARBA00023264"/>
    </source>
</evidence>
<dbReference type="GO" id="GO:0005737">
    <property type="term" value="C:cytoplasm"/>
    <property type="evidence" value="ECO:0007669"/>
    <property type="project" value="UniProtKB-SubCell"/>
</dbReference>
<dbReference type="STRING" id="693661.Arcve_0345"/>
<evidence type="ECO:0000256" key="5">
    <source>
        <dbReference type="ARBA" id="ARBA00023098"/>
    </source>
</evidence>
<feature type="binding site" evidence="9">
    <location>
        <position position="15"/>
    </location>
    <ligand>
        <name>sn-glycerol 1-phosphate</name>
        <dbReference type="ChEBI" id="CHEBI:57685"/>
    </ligand>
</feature>
<accession>F2KPE7</accession>
<sequence length="235" mass="26354">MKAIRELKKWKHITKLDPDRENPNWLVKAVAESGTDAVMISGTQNVTYEKAMELFKAVKDYGLPTILEPSSPSAVFYDADYLYIPIVLNARNGEWITGKHARWVELNYGRLAEFKKMLEEVLFEGYIVLNPKSAVAKVTESKCDIDAKQAASYAVVGEYMLGLKAIYIEYSGTFGDPEVVKEVKNVLDDAVLIYGGGIDSREKAEKMLEFADVIVVGNVIYEKGVEAFIETVPRR</sequence>
<dbReference type="UniPathway" id="UPA00940"/>
<dbReference type="RefSeq" id="WP_013683052.1">
    <property type="nucleotide sequence ID" value="NC_015320.1"/>
</dbReference>
<dbReference type="Pfam" id="PF01884">
    <property type="entry name" value="PcrB"/>
    <property type="match status" value="1"/>
</dbReference>
<dbReference type="EMBL" id="CP002588">
    <property type="protein sequence ID" value="AEA46378.1"/>
    <property type="molecule type" value="Genomic_DNA"/>
</dbReference>
<dbReference type="GeneID" id="10393439"/>
<dbReference type="OrthoDB" id="49758at2157"/>
<feature type="binding site" evidence="9">
    <location>
        <begin position="167"/>
        <end position="172"/>
    </location>
    <ligand>
        <name>sn-glycerol 1-phosphate</name>
        <dbReference type="ChEBI" id="CHEBI:57685"/>
    </ligand>
</feature>
<organism evidence="10 11">
    <name type="scientific">Archaeoglobus veneficus (strain DSM 11195 / SNP6)</name>
    <dbReference type="NCBI Taxonomy" id="693661"/>
    <lineage>
        <taxon>Archaea</taxon>
        <taxon>Methanobacteriati</taxon>
        <taxon>Methanobacteriota</taxon>
        <taxon>Archaeoglobi</taxon>
        <taxon>Archaeoglobales</taxon>
        <taxon>Archaeoglobaceae</taxon>
        <taxon>Archaeoglobus</taxon>
    </lineage>
</organism>
<feature type="binding site" evidence="9">
    <location>
        <position position="197"/>
    </location>
    <ligand>
        <name>sn-glycerol 1-phosphate</name>
        <dbReference type="ChEBI" id="CHEBI:57685"/>
    </ligand>
</feature>
<feature type="binding site" evidence="9">
    <location>
        <position position="17"/>
    </location>
    <ligand>
        <name>Mg(2+)</name>
        <dbReference type="ChEBI" id="CHEBI:18420"/>
    </ligand>
</feature>
<name>F2KPE7_ARCVS</name>
<comment type="catalytic activity">
    <reaction evidence="8 9">
        <text>sn-glycerol 1-phosphate + (2E,6E,10E)-geranylgeranyl diphosphate = sn-3-O-(geranylgeranyl)glycerol 1-phosphate + diphosphate</text>
        <dbReference type="Rhea" id="RHEA:23404"/>
        <dbReference type="ChEBI" id="CHEBI:33019"/>
        <dbReference type="ChEBI" id="CHEBI:57677"/>
        <dbReference type="ChEBI" id="CHEBI:57685"/>
        <dbReference type="ChEBI" id="CHEBI:58756"/>
        <dbReference type="EC" id="2.5.1.41"/>
    </reaction>
</comment>
<dbReference type="EC" id="2.5.1.41" evidence="9"/>
<evidence type="ECO:0000256" key="8">
    <source>
        <dbReference type="ARBA" id="ARBA00047288"/>
    </source>
</evidence>
<dbReference type="GO" id="GO:0046474">
    <property type="term" value="P:glycerophospholipid biosynthetic process"/>
    <property type="evidence" value="ECO:0007669"/>
    <property type="project" value="UniProtKB-UniRule"/>
</dbReference>
<evidence type="ECO:0000256" key="3">
    <source>
        <dbReference type="ARBA" id="ARBA00022723"/>
    </source>
</evidence>
<dbReference type="HOGENOM" id="CLU_095211_0_0_2"/>
<dbReference type="eggNOG" id="arCOG01085">
    <property type="taxonomic scope" value="Archaea"/>
</dbReference>
<comment type="function">
    <text evidence="9">Prenyltransferase that catalyzes the transfer of the geranylgeranyl moiety of geranylgeranyl diphosphate (GGPP) to the C3 hydroxyl of sn-glycerol-1-phosphate (G1P). This reaction is the first ether-bond-formation step in the biosynthesis of archaeal membrane lipids.</text>
</comment>
<feature type="binding site" evidence="9">
    <location>
        <begin position="217"/>
        <end position="218"/>
    </location>
    <ligand>
        <name>sn-glycerol 1-phosphate</name>
        <dbReference type="ChEBI" id="CHEBI:57685"/>
    </ligand>
</feature>
<dbReference type="InterPro" id="IPR039074">
    <property type="entry name" value="GGGP/HepGP_synthase_I"/>
</dbReference>
<dbReference type="CDD" id="cd02812">
    <property type="entry name" value="PcrB_like"/>
    <property type="match status" value="1"/>
</dbReference>
<comment type="cofactor">
    <cofactor evidence="9">
        <name>Mg(2+)</name>
        <dbReference type="ChEBI" id="CHEBI:18420"/>
    </cofactor>
</comment>
<evidence type="ECO:0000313" key="11">
    <source>
        <dbReference type="Proteomes" id="UP000008136"/>
    </source>
</evidence>
<comment type="caution">
    <text evidence="9">Lacks conserved residue(s) required for the propagation of feature annotation.</text>
</comment>
<evidence type="ECO:0000256" key="4">
    <source>
        <dbReference type="ARBA" id="ARBA00022842"/>
    </source>
</evidence>
<dbReference type="GO" id="GO:0000287">
    <property type="term" value="F:magnesium ion binding"/>
    <property type="evidence" value="ECO:0007669"/>
    <property type="project" value="UniProtKB-UniRule"/>
</dbReference>
<keyword evidence="2 9" id="KW-0808">Transferase</keyword>
<keyword evidence="5 9" id="KW-0443">Lipid metabolism</keyword>
<keyword evidence="11" id="KW-1185">Reference proteome</keyword>
<evidence type="ECO:0000256" key="9">
    <source>
        <dbReference type="HAMAP-Rule" id="MF_00112"/>
    </source>
</evidence>
<dbReference type="NCBIfam" id="TIGR01768">
    <property type="entry name" value="GGGP-family"/>
    <property type="match status" value="1"/>
</dbReference>
<comment type="subcellular location">
    <subcellularLocation>
        <location evidence="9">Cytoplasm</location>
    </subcellularLocation>
</comment>
<evidence type="ECO:0000256" key="6">
    <source>
        <dbReference type="ARBA" id="ARBA00023209"/>
    </source>
</evidence>
<keyword evidence="3 9" id="KW-0479">Metal-binding</keyword>
<dbReference type="SUPFAM" id="SSF51395">
    <property type="entry name" value="FMN-linked oxidoreductases"/>
    <property type="match status" value="1"/>
</dbReference>
<gene>
    <name evidence="10" type="ordered locus">Arcve_0345</name>
</gene>
<dbReference type="PANTHER" id="PTHR40029">
    <property type="match status" value="1"/>
</dbReference>
<proteinExistence type="inferred from homology"/>
<comment type="similarity">
    <text evidence="9">Belongs to the GGGP/HepGP synthase family. Group I subfamily.</text>
</comment>
<keyword evidence="1 9" id="KW-0444">Lipid biosynthesis</keyword>
<dbReference type="InterPro" id="IPR038597">
    <property type="entry name" value="GGGP/HepGP_synthase_sf"/>
</dbReference>
<protein>
    <recommendedName>
        <fullName evidence="9">Geranylgeranylglyceryl phosphate synthase</fullName>
        <shortName evidence="9">GGGP synthase</shortName>
        <shortName evidence="9">GGGPS</shortName>
        <ecNumber evidence="9">2.5.1.41</ecNumber>
    </recommendedName>
    <alternativeName>
        <fullName evidence="9">(S)-3-O-geranylgeranylglyceryl phosphate synthase</fullName>
    </alternativeName>
    <alternativeName>
        <fullName evidence="9">Phosphoglycerol geranylgeranyltransferase</fullName>
    </alternativeName>
</protein>
<dbReference type="PANTHER" id="PTHR40029:SF2">
    <property type="entry name" value="HEPTAPRENYLGLYCERYL PHOSPHATE SYNTHASE"/>
    <property type="match status" value="1"/>
</dbReference>
<dbReference type="HAMAP" id="MF_00112">
    <property type="entry name" value="GGGP_HepGP_synthase"/>
    <property type="match status" value="1"/>
</dbReference>
<dbReference type="Gene3D" id="3.20.20.390">
    <property type="entry name" value="FMN-linked oxidoreductases"/>
    <property type="match status" value="1"/>
</dbReference>
<evidence type="ECO:0000256" key="2">
    <source>
        <dbReference type="ARBA" id="ARBA00022679"/>
    </source>
</evidence>
<reference evidence="10 11" key="1">
    <citation type="submission" date="2011-03" db="EMBL/GenBank/DDBJ databases">
        <title>The complete genome of Archaeoglobus veneficus SNP6.</title>
        <authorList>
            <consortium name="US DOE Joint Genome Institute (JGI-PGF)"/>
            <person name="Lucas S."/>
            <person name="Copeland A."/>
            <person name="Lapidus A."/>
            <person name="Bruce D."/>
            <person name="Goodwin L."/>
            <person name="Pitluck S."/>
            <person name="Kyrpides N."/>
            <person name="Mavromatis K."/>
            <person name="Pagani I."/>
            <person name="Ivanova N."/>
            <person name="Mikhailova N."/>
            <person name="Lu M."/>
            <person name="Detter J.C."/>
            <person name="Tapia R."/>
            <person name="Han C."/>
            <person name="Land M."/>
            <person name="Hauser L."/>
            <person name="Markowitz V."/>
            <person name="Cheng J.-F."/>
            <person name="Hugenholtz P."/>
            <person name="Woyke T."/>
            <person name="Wu D."/>
            <person name="Spring S."/>
            <person name="Brambilla E."/>
            <person name="Klenk H.-P."/>
            <person name="Eisen J.A."/>
        </authorList>
    </citation>
    <scope>NUCLEOTIDE SEQUENCE [LARGE SCALE GENOMIC DNA]</scope>
    <source>
        <strain>SNP6</strain>
    </source>
</reference>
<comment type="pathway">
    <text evidence="9">Membrane lipid metabolism; glycerophospholipid metabolism.</text>
</comment>
<keyword evidence="9" id="KW-0963">Cytoplasm</keyword>
<keyword evidence="6 9" id="KW-0594">Phospholipid biosynthesis</keyword>
<dbReference type="GO" id="GO:0047294">
    <property type="term" value="F:phosphoglycerol geranylgeranyltransferase activity"/>
    <property type="evidence" value="ECO:0007669"/>
    <property type="project" value="UniProtKB-UniRule"/>
</dbReference>
<dbReference type="NCBIfam" id="NF003199">
    <property type="entry name" value="PRK04169.1-3"/>
    <property type="match status" value="1"/>
</dbReference>
<keyword evidence="4 9" id="KW-0460">Magnesium</keyword>
<dbReference type="KEGG" id="ave:Arcve_0345"/>
<dbReference type="InterPro" id="IPR008205">
    <property type="entry name" value="GGGP_HepGP_synthase"/>
</dbReference>